<feature type="transmembrane region" description="Helical" evidence="2">
    <location>
        <begin position="49"/>
        <end position="73"/>
    </location>
</feature>
<sequence>MVSGRTLVNAVIGAVVGVVFSFLPISPAIGGAVAGFLEGPDGRDGAVAGALAGLIMFLPMAVMAMLVLAFFGFGVGFVGVPAVGALFGLVVLGLIIGTIFVSIVGLSVLGGLLGAYVAREYPDKHAASRETIGMGRESPRPRETAYSTSPSTTGERSSEADRSGRADDGRVDDREPGSYWDRDRPPVNDDFGGFRAGTRDSPADERDDERDRDARDADDSVDN</sequence>
<evidence type="ECO:0000256" key="2">
    <source>
        <dbReference type="SAM" id="Phobius"/>
    </source>
</evidence>
<keyword evidence="2" id="KW-0472">Membrane</keyword>
<feature type="compositionally biased region" description="Basic and acidic residues" evidence="1">
    <location>
        <begin position="156"/>
        <end position="187"/>
    </location>
</feature>
<proteinExistence type="predicted"/>
<keyword evidence="4" id="KW-1185">Reference proteome</keyword>
<dbReference type="OrthoDB" id="341846at2157"/>
<evidence type="ECO:0000256" key="1">
    <source>
        <dbReference type="SAM" id="MobiDB-lite"/>
    </source>
</evidence>
<dbReference type="InterPro" id="IPR040493">
    <property type="entry name" value="DUF5518"/>
</dbReference>
<dbReference type="EMBL" id="CP007055">
    <property type="protein sequence ID" value="AHG00632.1"/>
    <property type="molecule type" value="Genomic_DNA"/>
</dbReference>
<dbReference type="GeneID" id="25146555"/>
<feature type="transmembrane region" description="Helical" evidence="2">
    <location>
        <begin position="85"/>
        <end position="118"/>
    </location>
</feature>
<keyword evidence="2" id="KW-0812">Transmembrane</keyword>
<dbReference type="eggNOG" id="arCOG04907">
    <property type="taxonomic scope" value="Archaea"/>
</dbReference>
<dbReference type="Pfam" id="PF17647">
    <property type="entry name" value="DUF5518"/>
    <property type="match status" value="1"/>
</dbReference>
<feature type="compositionally biased region" description="Polar residues" evidence="1">
    <location>
        <begin position="145"/>
        <end position="155"/>
    </location>
</feature>
<name>W0JTJ2_9EURY</name>
<evidence type="ECO:0000313" key="3">
    <source>
        <dbReference type="EMBL" id="AHG00632.1"/>
    </source>
</evidence>
<dbReference type="Proteomes" id="UP000019024">
    <property type="component" value="Chromosome"/>
</dbReference>
<keyword evidence="2" id="KW-1133">Transmembrane helix</keyword>
<accession>W0JTJ2</accession>
<dbReference type="RefSeq" id="WP_084569020.1">
    <property type="nucleotide sequence ID" value="NZ_CP007055.1"/>
</dbReference>
<protein>
    <recommendedName>
        <fullName evidence="5">DUF5518 domain-containing protein</fullName>
    </recommendedName>
</protein>
<dbReference type="AlphaFoldDB" id="W0JTJ2"/>
<reference evidence="3 4" key="1">
    <citation type="submission" date="2014-01" db="EMBL/GenBank/DDBJ databases">
        <authorList>
            <consortium name="DOE Joint Genome Institute"/>
            <person name="Anderson I."/>
            <person name="Huntemann M."/>
            <person name="Han J."/>
            <person name="Chen A."/>
            <person name="Kyrpides N."/>
            <person name="Mavromatis K."/>
            <person name="Markowitz V."/>
            <person name="Palaniappan K."/>
            <person name="Ivanova N."/>
            <person name="Schaumberg A."/>
            <person name="Pati A."/>
            <person name="Liolios K."/>
            <person name="Nordberg H.P."/>
            <person name="Cantor M.N."/>
            <person name="Hua S.X."/>
            <person name="Woyke T."/>
        </authorList>
    </citation>
    <scope>NUCLEOTIDE SEQUENCE [LARGE SCALE GENOMIC DNA]</scope>
    <source>
        <strain evidence="3 4">XH-48</strain>
    </source>
</reference>
<gene>
    <name evidence="3" type="ORF">HALLA_19400</name>
</gene>
<organism evidence="3 4">
    <name type="scientific">Halostagnicola larsenii XH-48</name>
    <dbReference type="NCBI Taxonomy" id="797299"/>
    <lineage>
        <taxon>Archaea</taxon>
        <taxon>Methanobacteriati</taxon>
        <taxon>Methanobacteriota</taxon>
        <taxon>Stenosarchaea group</taxon>
        <taxon>Halobacteria</taxon>
        <taxon>Halobacteriales</taxon>
        <taxon>Natrialbaceae</taxon>
        <taxon>Halostagnicola</taxon>
    </lineage>
</organism>
<feature type="compositionally biased region" description="Basic and acidic residues" evidence="1">
    <location>
        <begin position="197"/>
        <end position="223"/>
    </location>
</feature>
<dbReference type="HOGENOM" id="CLU_090240_0_0_2"/>
<evidence type="ECO:0008006" key="5">
    <source>
        <dbReference type="Google" id="ProtNLM"/>
    </source>
</evidence>
<evidence type="ECO:0000313" key="4">
    <source>
        <dbReference type="Proteomes" id="UP000019024"/>
    </source>
</evidence>
<dbReference type="STRING" id="797299.HALLA_19400"/>
<feature type="transmembrane region" description="Helical" evidence="2">
    <location>
        <begin position="12"/>
        <end position="37"/>
    </location>
</feature>
<dbReference type="KEGG" id="hlr:HALLA_19400"/>
<feature type="region of interest" description="Disordered" evidence="1">
    <location>
        <begin position="128"/>
        <end position="223"/>
    </location>
</feature>